<keyword evidence="5" id="KW-1185">Reference proteome</keyword>
<evidence type="ECO:0000313" key="5">
    <source>
        <dbReference type="Proteomes" id="UP001054252"/>
    </source>
</evidence>
<protein>
    <submittedName>
        <fullName evidence="4">Uncharacterized protein</fullName>
    </submittedName>
</protein>
<proteinExistence type="predicted"/>
<dbReference type="Proteomes" id="UP001054252">
    <property type="component" value="Unassembled WGS sequence"/>
</dbReference>
<name>A0AAV5JCB9_9ROSI</name>
<reference evidence="4 5" key="1">
    <citation type="journal article" date="2021" name="Commun. Biol.">
        <title>The genome of Shorea leprosula (Dipterocarpaceae) highlights the ecological relevance of drought in aseasonal tropical rainforests.</title>
        <authorList>
            <person name="Ng K.K.S."/>
            <person name="Kobayashi M.J."/>
            <person name="Fawcett J.A."/>
            <person name="Hatakeyama M."/>
            <person name="Paape T."/>
            <person name="Ng C.H."/>
            <person name="Ang C.C."/>
            <person name="Tnah L.H."/>
            <person name="Lee C.T."/>
            <person name="Nishiyama T."/>
            <person name="Sese J."/>
            <person name="O'Brien M.J."/>
            <person name="Copetti D."/>
            <person name="Mohd Noor M.I."/>
            <person name="Ong R.C."/>
            <person name="Putra M."/>
            <person name="Sireger I.Z."/>
            <person name="Indrioko S."/>
            <person name="Kosugi Y."/>
            <person name="Izuno A."/>
            <person name="Isagi Y."/>
            <person name="Lee S.L."/>
            <person name="Shimizu K.K."/>
        </authorList>
    </citation>
    <scope>NUCLEOTIDE SEQUENCE [LARGE SCALE GENOMIC DNA]</scope>
    <source>
        <strain evidence="4">214</strain>
    </source>
</reference>
<accession>A0AAV5JCB9</accession>
<feature type="region of interest" description="Disordered" evidence="3">
    <location>
        <begin position="29"/>
        <end position="57"/>
    </location>
</feature>
<dbReference type="PANTHER" id="PTHR33142:SF115">
    <property type="entry name" value="CYCLIN-DEPENDENT PROTEIN KINASE INHIBITOR SMR4"/>
    <property type="match status" value="1"/>
</dbReference>
<dbReference type="PANTHER" id="PTHR33142">
    <property type="entry name" value="CYCLIN-DEPENDENT PROTEIN KINASE INHIBITOR SMR13"/>
    <property type="match status" value="1"/>
</dbReference>
<dbReference type="GO" id="GO:0032875">
    <property type="term" value="P:regulation of DNA endoreduplication"/>
    <property type="evidence" value="ECO:0007669"/>
    <property type="project" value="InterPro"/>
</dbReference>
<feature type="compositionally biased region" description="Basic and acidic residues" evidence="3">
    <location>
        <begin position="48"/>
        <end position="57"/>
    </location>
</feature>
<comment type="caution">
    <text evidence="4">The sequence shown here is derived from an EMBL/GenBank/DDBJ whole genome shotgun (WGS) entry which is preliminary data.</text>
</comment>
<dbReference type="InterPro" id="IPR040389">
    <property type="entry name" value="SMR"/>
</dbReference>
<sequence>MEEAYNEVMRIMAEEQDGWSTPTRGECRIPAASACPPPPKKKSLSFGKKREPPKDGYFKPPDLELFFSMFTRRQACS</sequence>
<evidence type="ECO:0000256" key="1">
    <source>
        <dbReference type="ARBA" id="ARBA00023013"/>
    </source>
</evidence>
<organism evidence="4 5">
    <name type="scientific">Rubroshorea leprosula</name>
    <dbReference type="NCBI Taxonomy" id="152421"/>
    <lineage>
        <taxon>Eukaryota</taxon>
        <taxon>Viridiplantae</taxon>
        <taxon>Streptophyta</taxon>
        <taxon>Embryophyta</taxon>
        <taxon>Tracheophyta</taxon>
        <taxon>Spermatophyta</taxon>
        <taxon>Magnoliopsida</taxon>
        <taxon>eudicotyledons</taxon>
        <taxon>Gunneridae</taxon>
        <taxon>Pentapetalae</taxon>
        <taxon>rosids</taxon>
        <taxon>malvids</taxon>
        <taxon>Malvales</taxon>
        <taxon>Dipterocarpaceae</taxon>
        <taxon>Rubroshorea</taxon>
    </lineage>
</organism>
<dbReference type="GO" id="GO:0004860">
    <property type="term" value="F:protein kinase inhibitor activity"/>
    <property type="evidence" value="ECO:0007669"/>
    <property type="project" value="UniProtKB-KW"/>
</dbReference>
<dbReference type="EMBL" id="BPVZ01000028">
    <property type="protein sequence ID" value="GKV08080.1"/>
    <property type="molecule type" value="Genomic_DNA"/>
</dbReference>
<evidence type="ECO:0000313" key="4">
    <source>
        <dbReference type="EMBL" id="GKV08080.1"/>
    </source>
</evidence>
<keyword evidence="1" id="KW-0649">Protein kinase inhibitor</keyword>
<dbReference type="GO" id="GO:0005634">
    <property type="term" value="C:nucleus"/>
    <property type="evidence" value="ECO:0007669"/>
    <property type="project" value="TreeGrafter"/>
</dbReference>
<evidence type="ECO:0000256" key="3">
    <source>
        <dbReference type="SAM" id="MobiDB-lite"/>
    </source>
</evidence>
<dbReference type="AlphaFoldDB" id="A0AAV5JCB9"/>
<evidence type="ECO:0000256" key="2">
    <source>
        <dbReference type="ARBA" id="ARBA00023306"/>
    </source>
</evidence>
<keyword evidence="2" id="KW-0131">Cell cycle</keyword>
<gene>
    <name evidence="4" type="ORF">SLEP1_g19762</name>
</gene>